<feature type="transmembrane region" description="Helical" evidence="1">
    <location>
        <begin position="70"/>
        <end position="92"/>
    </location>
</feature>
<keyword evidence="1" id="KW-0812">Transmembrane</keyword>
<feature type="transmembrane region" description="Helical" evidence="1">
    <location>
        <begin position="41"/>
        <end position="58"/>
    </location>
</feature>
<evidence type="ECO:0000256" key="1">
    <source>
        <dbReference type="SAM" id="Phobius"/>
    </source>
</evidence>
<evidence type="ECO:0000313" key="2">
    <source>
        <dbReference type="EMBL" id="SFR85242.1"/>
    </source>
</evidence>
<protein>
    <submittedName>
        <fullName evidence="2">Uncharacterized protein</fullName>
    </submittedName>
</protein>
<keyword evidence="3" id="KW-1185">Reference proteome</keyword>
<feature type="transmembrane region" description="Helical" evidence="1">
    <location>
        <begin position="104"/>
        <end position="126"/>
    </location>
</feature>
<dbReference type="Proteomes" id="UP000199062">
    <property type="component" value="Unassembled WGS sequence"/>
</dbReference>
<accession>A0A1I6K1V9</accession>
<keyword evidence="1" id="KW-0472">Membrane</keyword>
<evidence type="ECO:0000313" key="3">
    <source>
        <dbReference type="Proteomes" id="UP000199062"/>
    </source>
</evidence>
<name>A0A1I6K1V9_9EURY</name>
<dbReference type="EMBL" id="FOZK01000001">
    <property type="protein sequence ID" value="SFR85242.1"/>
    <property type="molecule type" value="Genomic_DNA"/>
</dbReference>
<dbReference type="AlphaFoldDB" id="A0A1I6K1V9"/>
<dbReference type="RefSeq" id="WP_089812775.1">
    <property type="nucleotide sequence ID" value="NZ_FOZK01000001.1"/>
</dbReference>
<keyword evidence="1" id="KW-1133">Transmembrane helix</keyword>
<organism evidence="2 3">
    <name type="scientific">Halomicrobium zhouii</name>
    <dbReference type="NCBI Taxonomy" id="767519"/>
    <lineage>
        <taxon>Archaea</taxon>
        <taxon>Methanobacteriati</taxon>
        <taxon>Methanobacteriota</taxon>
        <taxon>Stenosarchaea group</taxon>
        <taxon>Halobacteria</taxon>
        <taxon>Halobacteriales</taxon>
        <taxon>Haloarculaceae</taxon>
        <taxon>Halomicrobium</taxon>
    </lineage>
</organism>
<proteinExistence type="predicted"/>
<dbReference type="STRING" id="767519.SAMN05216559_0057"/>
<gene>
    <name evidence="2" type="ORF">SAMN05216559_0057</name>
</gene>
<reference evidence="2 3" key="1">
    <citation type="submission" date="2016-10" db="EMBL/GenBank/DDBJ databases">
        <authorList>
            <person name="de Groot N.N."/>
        </authorList>
    </citation>
    <scope>NUCLEOTIDE SEQUENCE [LARGE SCALE GENOMIC DNA]</scope>
    <source>
        <strain evidence="2 3">CGMCC 1.10457</strain>
    </source>
</reference>
<feature type="transmembrane region" description="Helical" evidence="1">
    <location>
        <begin position="14"/>
        <end position="35"/>
    </location>
</feature>
<sequence>MIDRDRFWASVDDALAAIGFLFVLVPVLGVVTRFVDPPGSSEWVALVLLSAAAGAVYRERDHDIGDLGSFVLAATVVFVPVVLLVTGLYLIAGLVIRSGVDGTIGLGGAYVVVVLGGSYAVAYWYAYRGGRERVRGGASEHSAESA</sequence>